<dbReference type="HOGENOM" id="CLU_044999_0_0_1"/>
<dbReference type="Proteomes" id="UP000019373">
    <property type="component" value="Unassembled WGS sequence"/>
</dbReference>
<dbReference type="Gene3D" id="3.40.50.720">
    <property type="entry name" value="NAD(P)-binding Rossmann-like Domain"/>
    <property type="match status" value="1"/>
</dbReference>
<dbReference type="InterPro" id="IPR052228">
    <property type="entry name" value="Sec_Metab_Biosynth_Oxidored"/>
</dbReference>
<dbReference type="OrthoDB" id="2898509at2759"/>
<organism evidence="2 3">
    <name type="scientific">Endocarpon pusillum (strain Z07020 / HMAS-L-300199)</name>
    <name type="common">Lichen-forming fungus</name>
    <dbReference type="NCBI Taxonomy" id="1263415"/>
    <lineage>
        <taxon>Eukaryota</taxon>
        <taxon>Fungi</taxon>
        <taxon>Dikarya</taxon>
        <taxon>Ascomycota</taxon>
        <taxon>Pezizomycotina</taxon>
        <taxon>Eurotiomycetes</taxon>
        <taxon>Chaetothyriomycetidae</taxon>
        <taxon>Verrucariales</taxon>
        <taxon>Verrucariaceae</taxon>
        <taxon>Endocarpon</taxon>
    </lineage>
</organism>
<evidence type="ECO:0008006" key="4">
    <source>
        <dbReference type="Google" id="ProtNLM"/>
    </source>
</evidence>
<reference evidence="3" key="1">
    <citation type="journal article" date="2014" name="BMC Genomics">
        <title>Genome characteristics reveal the impact of lichenization on lichen-forming fungus Endocarpon pusillum Hedwig (Verrucariales, Ascomycota).</title>
        <authorList>
            <person name="Wang Y.-Y."/>
            <person name="Liu B."/>
            <person name="Zhang X.-Y."/>
            <person name="Zhou Q.-M."/>
            <person name="Zhang T."/>
            <person name="Li H."/>
            <person name="Yu Y.-F."/>
            <person name="Zhang X.-L."/>
            <person name="Hao X.-Y."/>
            <person name="Wang M."/>
            <person name="Wang L."/>
            <person name="Wei J.-C."/>
        </authorList>
    </citation>
    <scope>NUCLEOTIDE SEQUENCE [LARGE SCALE GENOMIC DNA]</scope>
    <source>
        <strain evidence="3">Z07020 / HMAS-L-300199</strain>
    </source>
</reference>
<dbReference type="AlphaFoldDB" id="U1I305"/>
<protein>
    <recommendedName>
        <fullName evidence="4">NAD(P)-binding protein</fullName>
    </recommendedName>
</protein>
<dbReference type="InterPro" id="IPR002347">
    <property type="entry name" value="SDR_fam"/>
</dbReference>
<keyword evidence="1" id="KW-0560">Oxidoreductase</keyword>
<dbReference type="PANTHER" id="PTHR47534">
    <property type="entry name" value="YALI0E05731P"/>
    <property type="match status" value="1"/>
</dbReference>
<dbReference type="Pfam" id="PF00106">
    <property type="entry name" value="adh_short"/>
    <property type="match status" value="1"/>
</dbReference>
<evidence type="ECO:0000256" key="1">
    <source>
        <dbReference type="ARBA" id="ARBA00023002"/>
    </source>
</evidence>
<dbReference type="eggNOG" id="KOG1208">
    <property type="taxonomic scope" value="Eukaryota"/>
</dbReference>
<dbReference type="InterPro" id="IPR036291">
    <property type="entry name" value="NAD(P)-bd_dom_sf"/>
</dbReference>
<dbReference type="SUPFAM" id="SSF51735">
    <property type="entry name" value="NAD(P)-binding Rossmann-fold domains"/>
    <property type="match status" value="1"/>
</dbReference>
<proteinExistence type="predicted"/>
<gene>
    <name evidence="2" type="ORF">EPUS_06947</name>
</gene>
<dbReference type="RefSeq" id="XP_007786249.1">
    <property type="nucleotide sequence ID" value="XM_007788059.1"/>
</dbReference>
<evidence type="ECO:0000313" key="3">
    <source>
        <dbReference type="Proteomes" id="UP000019373"/>
    </source>
</evidence>
<dbReference type="PANTHER" id="PTHR47534:SF3">
    <property type="entry name" value="ALCOHOL DEHYDROGENASE-LIKE C-TERMINAL DOMAIN-CONTAINING PROTEIN"/>
    <property type="match status" value="1"/>
</dbReference>
<dbReference type="OMA" id="FKRVCEE"/>
<dbReference type="GO" id="GO:0016491">
    <property type="term" value="F:oxidoreductase activity"/>
    <property type="evidence" value="ECO:0007669"/>
    <property type="project" value="UniProtKB-KW"/>
</dbReference>
<accession>U1I305</accession>
<sequence length="309" mass="33336">MVPYTDILNSNTSLKSTGASPTAVFVGATNGIGKAALLALARHTISPRIYIVSRTHASLTPLISQLEDINPAGTYIPIEGGDLTLLSNVDKASESIRSHGDDHLDMLIMSAGYITFASRIESAEGLDEATCISYYARMLFLVHLLPLLNAAPSPRVLSVLAAGMEGQLWPDDFALKEKWHYSLMKAGGAAVSMTTLFLEEMRKRNPKIVLMHLHPGTVPDTGLVDKPEHIGWWMRLFFRALVPVMRIFGYTVEESGERVLFAATNGRFRAVQGGGEGIAVGSDGTRGSGMYLVLADSRSRAKVGGPYSG</sequence>
<evidence type="ECO:0000313" key="2">
    <source>
        <dbReference type="EMBL" id="ERF76389.1"/>
    </source>
</evidence>
<dbReference type="GeneID" id="19241835"/>
<name>U1I305_ENDPU</name>
<dbReference type="EMBL" id="KE720764">
    <property type="protein sequence ID" value="ERF76389.1"/>
    <property type="molecule type" value="Genomic_DNA"/>
</dbReference>
<keyword evidence="3" id="KW-1185">Reference proteome</keyword>